<dbReference type="Proteomes" id="UP000239181">
    <property type="component" value="Unassembled WGS sequence"/>
</dbReference>
<proteinExistence type="predicted"/>
<gene>
    <name evidence="1" type="ORF">CQW29_18815</name>
</gene>
<name>A0A2S9I8J9_9GAMM</name>
<dbReference type="RefSeq" id="WP_105594273.1">
    <property type="nucleotide sequence ID" value="NZ_PDET01000014.1"/>
</dbReference>
<organism evidence="1 2">
    <name type="scientific">Pantoea coffeiphila</name>
    <dbReference type="NCBI Taxonomy" id="1465635"/>
    <lineage>
        <taxon>Bacteria</taxon>
        <taxon>Pseudomonadati</taxon>
        <taxon>Pseudomonadota</taxon>
        <taxon>Gammaproteobacteria</taxon>
        <taxon>Enterobacterales</taxon>
        <taxon>Erwiniaceae</taxon>
        <taxon>Pantoea</taxon>
    </lineage>
</organism>
<dbReference type="OrthoDB" id="6626805at2"/>
<comment type="caution">
    <text evidence="1">The sequence shown here is derived from an EMBL/GenBank/DDBJ whole genome shotgun (WGS) entry which is preliminary data.</text>
</comment>
<sequence length="250" mass="28342">MSGLLVIQTAAAATNKAKVQPPRCAVHQQQINDNNNLLLLGGTAKGPMKQFIVGEFGKDVDQQKRMLGKFDRCGVLTQADISYDKQDANTRFKLDMKIERVSVGWQARYEITVFALRDDAEAVLHHKQGTTLYFAGRNGSITSASEQFIMQGEEGFTETVNDYDRRNRLIRSVARGSDNTSNGEYLYRWNDKNQLLSSGSERSTIQWNYDKQGRELGVNIREYNPFSATTTQDECQLWDERGNCTLSYSR</sequence>
<reference evidence="1 2" key="1">
    <citation type="submission" date="2017-10" db="EMBL/GenBank/DDBJ databases">
        <title>Draft genome of two endophytic bacteria isolated from 'guarana' Paullinia cupana (Mart.) Ducke.</title>
        <authorList>
            <person name="Siqueira K.A."/>
            <person name="Liotti R.G."/>
            <person name="Mendes T.A."/>
            <person name="Soares M.A."/>
        </authorList>
    </citation>
    <scope>NUCLEOTIDE SEQUENCE [LARGE SCALE GENOMIC DNA]</scope>
    <source>
        <strain evidence="1 2">342</strain>
    </source>
</reference>
<accession>A0A2S9I8J9</accession>
<dbReference type="EMBL" id="PDET01000014">
    <property type="protein sequence ID" value="PRD14054.1"/>
    <property type="molecule type" value="Genomic_DNA"/>
</dbReference>
<evidence type="ECO:0000313" key="1">
    <source>
        <dbReference type="EMBL" id="PRD14054.1"/>
    </source>
</evidence>
<protein>
    <submittedName>
        <fullName evidence="1">Uncharacterized protein</fullName>
    </submittedName>
</protein>
<evidence type="ECO:0000313" key="2">
    <source>
        <dbReference type="Proteomes" id="UP000239181"/>
    </source>
</evidence>
<keyword evidence="2" id="KW-1185">Reference proteome</keyword>
<dbReference type="AlphaFoldDB" id="A0A2S9I8J9"/>